<dbReference type="AlphaFoldDB" id="A0A9P6XWH9"/>
<dbReference type="Proteomes" id="UP000740926">
    <property type="component" value="Unassembled WGS sequence"/>
</dbReference>
<accession>A0A9P6XWH9</accession>
<evidence type="ECO:0000313" key="3">
    <source>
        <dbReference type="Proteomes" id="UP000740926"/>
    </source>
</evidence>
<dbReference type="InterPro" id="IPR018392">
    <property type="entry name" value="LysM"/>
</dbReference>
<dbReference type="SUPFAM" id="SSF54106">
    <property type="entry name" value="LysM domain"/>
    <property type="match status" value="1"/>
</dbReference>
<keyword evidence="3" id="KW-1185">Reference proteome</keyword>
<evidence type="ECO:0000259" key="1">
    <source>
        <dbReference type="PROSITE" id="PS51782"/>
    </source>
</evidence>
<sequence>MRALRNLNPRYEADGWLPAGTLINATTRIAGLYQRNCVSGPRADLARTLSTADLNAAIKRPIAASYTGSVAVGGVVPVADAAASTSVPTTPVAAVATPRPAPARAKPVRSHKVGKGETLGAIAAKFQCDVPTLARANGLKAPAYSLRHGQTLKLQGCDK</sequence>
<dbReference type="SMART" id="SM00257">
    <property type="entry name" value="LysM"/>
    <property type="match status" value="1"/>
</dbReference>
<protein>
    <recommendedName>
        <fullName evidence="1">LysM domain-containing protein</fullName>
    </recommendedName>
</protein>
<dbReference type="CDD" id="cd00118">
    <property type="entry name" value="LysM"/>
    <property type="match status" value="1"/>
</dbReference>
<dbReference type="Gene3D" id="3.10.350.10">
    <property type="entry name" value="LysM domain"/>
    <property type="match status" value="1"/>
</dbReference>
<name>A0A9P6XWH9_9FUNG</name>
<gene>
    <name evidence="2" type="ORF">G6F50_015662</name>
</gene>
<dbReference type="PROSITE" id="PS51782">
    <property type="entry name" value="LYSM"/>
    <property type="match status" value="1"/>
</dbReference>
<organism evidence="2 3">
    <name type="scientific">Rhizopus delemar</name>
    <dbReference type="NCBI Taxonomy" id="936053"/>
    <lineage>
        <taxon>Eukaryota</taxon>
        <taxon>Fungi</taxon>
        <taxon>Fungi incertae sedis</taxon>
        <taxon>Mucoromycota</taxon>
        <taxon>Mucoromycotina</taxon>
        <taxon>Mucoromycetes</taxon>
        <taxon>Mucorales</taxon>
        <taxon>Mucorineae</taxon>
        <taxon>Rhizopodaceae</taxon>
        <taxon>Rhizopus</taxon>
    </lineage>
</organism>
<reference evidence="2 3" key="1">
    <citation type="journal article" date="2020" name="Microb. Genom.">
        <title>Genetic diversity of clinical and environmental Mucorales isolates obtained from an investigation of mucormycosis cases among solid organ transplant recipients.</title>
        <authorList>
            <person name="Nguyen M.H."/>
            <person name="Kaul D."/>
            <person name="Muto C."/>
            <person name="Cheng S.J."/>
            <person name="Richter R.A."/>
            <person name="Bruno V.M."/>
            <person name="Liu G."/>
            <person name="Beyhan S."/>
            <person name="Sundermann A.J."/>
            <person name="Mounaud S."/>
            <person name="Pasculle A.W."/>
            <person name="Nierman W.C."/>
            <person name="Driscoll E."/>
            <person name="Cumbie R."/>
            <person name="Clancy C.J."/>
            <person name="Dupont C.L."/>
        </authorList>
    </citation>
    <scope>NUCLEOTIDE SEQUENCE [LARGE SCALE GENOMIC DNA]</scope>
    <source>
        <strain evidence="2 3">GL24</strain>
    </source>
</reference>
<dbReference type="EMBL" id="JAANIU010008907">
    <property type="protein sequence ID" value="KAG1534073.1"/>
    <property type="molecule type" value="Genomic_DNA"/>
</dbReference>
<evidence type="ECO:0000313" key="2">
    <source>
        <dbReference type="EMBL" id="KAG1534073.1"/>
    </source>
</evidence>
<proteinExistence type="predicted"/>
<comment type="caution">
    <text evidence="2">The sequence shown here is derived from an EMBL/GenBank/DDBJ whole genome shotgun (WGS) entry which is preliminary data.</text>
</comment>
<feature type="domain" description="LysM" evidence="1">
    <location>
        <begin position="109"/>
        <end position="154"/>
    </location>
</feature>
<dbReference type="InterPro" id="IPR036779">
    <property type="entry name" value="LysM_dom_sf"/>
</dbReference>
<dbReference type="Pfam" id="PF01476">
    <property type="entry name" value="LysM"/>
    <property type="match status" value="1"/>
</dbReference>